<evidence type="ECO:0000313" key="2">
    <source>
        <dbReference type="EMBL" id="AEF81820.1"/>
    </source>
</evidence>
<accession>F5YBV2</accession>
<dbReference type="STRING" id="545695.TREAZ_2914"/>
<keyword evidence="2" id="KW-0449">Lipoprotein</keyword>
<dbReference type="Proteomes" id="UP000009222">
    <property type="component" value="Chromosome"/>
</dbReference>
<feature type="domain" description="DUF362" evidence="1">
    <location>
        <begin position="118"/>
        <end position="369"/>
    </location>
</feature>
<dbReference type="KEGG" id="taz:TREAZ_2914"/>
<dbReference type="RefSeq" id="WP_015712630.1">
    <property type="nucleotide sequence ID" value="NC_015577.1"/>
</dbReference>
<evidence type="ECO:0000259" key="1">
    <source>
        <dbReference type="Pfam" id="PF04015"/>
    </source>
</evidence>
<dbReference type="AlphaFoldDB" id="F5YBV2"/>
<evidence type="ECO:0000313" key="3">
    <source>
        <dbReference type="Proteomes" id="UP000009222"/>
    </source>
</evidence>
<reference evidence="3" key="1">
    <citation type="submission" date="2009-12" db="EMBL/GenBank/DDBJ databases">
        <title>Complete sequence of Treponema azotonutricium strain ZAS-9.</title>
        <authorList>
            <person name="Tetu S.G."/>
            <person name="Matson E."/>
            <person name="Ren Q."/>
            <person name="Seshadri R."/>
            <person name="Elbourne L."/>
            <person name="Hassan K.A."/>
            <person name="Durkin A."/>
            <person name="Radune D."/>
            <person name="Mohamoud Y."/>
            <person name="Shay R."/>
            <person name="Jin S."/>
            <person name="Zhang X."/>
            <person name="Lucey K."/>
            <person name="Ballor N.R."/>
            <person name="Ottesen E."/>
            <person name="Rosenthal R."/>
            <person name="Allen A."/>
            <person name="Leadbetter J.R."/>
            <person name="Paulsen I.T."/>
        </authorList>
    </citation>
    <scope>NUCLEOTIDE SEQUENCE [LARGE SCALE GENOMIC DNA]</scope>
    <source>
        <strain evidence="3">ATCC BAA-888 / DSM 13862 / ZAS-9</strain>
    </source>
</reference>
<organism evidence="2 3">
    <name type="scientific">Leadbettera azotonutricia (strain ATCC BAA-888 / DSM 13862 / ZAS-9)</name>
    <name type="common">Treponema azotonutricium</name>
    <dbReference type="NCBI Taxonomy" id="545695"/>
    <lineage>
        <taxon>Bacteria</taxon>
        <taxon>Pseudomonadati</taxon>
        <taxon>Spirochaetota</taxon>
        <taxon>Spirochaetia</taxon>
        <taxon>Spirochaetales</taxon>
        <taxon>Breznakiellaceae</taxon>
        <taxon>Leadbettera</taxon>
    </lineage>
</organism>
<dbReference type="Pfam" id="PF04015">
    <property type="entry name" value="DUF362"/>
    <property type="match status" value="1"/>
</dbReference>
<protein>
    <submittedName>
        <fullName evidence="2">Putative lipoprotein</fullName>
    </submittedName>
</protein>
<dbReference type="InterPro" id="IPR007160">
    <property type="entry name" value="DUF362"/>
</dbReference>
<gene>
    <name evidence="2" type="ordered locus">TREAZ_2914</name>
</gene>
<sequence>MNTKNMRYPVFFMILGAIFVALWGCNNGSTSSSGPEWDKIPAYPALEAGYESLFAPGAKTEAELAALYSGRYATYGILDKTEVVGGSPVYFTRDVSAAGIEAVYKALGSPIPKGAKTAVKLNMAEAGHPNVINPNYIEKLVKDVNGTLVDSTTFYDVQMPGIFGGTIGDPMFLSRGTAALYRSAAQTNGFTEAKFGKIDILNETGLNDEWSTATPNEWSIPITDYPGRHLENALLGANIQNYDWLLSIVHFKAHSSAGYGGVFKNFAIGMATYNGKKDIHQNGDPAEVFFTTVAEPFQEKVVEYNQALMQNTKFKNKIVYINMLNNIADNCDCQLPMDYATGQLVNNVEMLDIGILASLDPVALEKASLDLIFDAADKNAVGAKHVKERILAFRGPHQVLHAAKLKLGHLQYELIDIDKK</sequence>
<proteinExistence type="predicted"/>
<reference evidence="2 3" key="2">
    <citation type="journal article" date="2011" name="ISME J.">
        <title>RNA-seq reveals cooperative metabolic interactions between two termite-gut spirochete species in co-culture.</title>
        <authorList>
            <person name="Rosenthal A.Z."/>
            <person name="Matson E.G."/>
            <person name="Eldar A."/>
            <person name="Leadbetter J.R."/>
        </authorList>
    </citation>
    <scope>NUCLEOTIDE SEQUENCE [LARGE SCALE GENOMIC DNA]</scope>
    <source>
        <strain evidence="3">ATCC BAA-888 / DSM 13862 / ZAS-9</strain>
    </source>
</reference>
<dbReference type="eggNOG" id="COG2768">
    <property type="taxonomic scope" value="Bacteria"/>
</dbReference>
<dbReference type="InParanoid" id="F5YBV2"/>
<dbReference type="OrthoDB" id="9781559at2"/>
<keyword evidence="3" id="KW-1185">Reference proteome</keyword>
<dbReference type="EMBL" id="CP001841">
    <property type="protein sequence ID" value="AEF81820.1"/>
    <property type="molecule type" value="Genomic_DNA"/>
</dbReference>
<name>F5YBV2_LEAAZ</name>
<dbReference type="HOGENOM" id="CLU_046240_1_1_12"/>